<dbReference type="SUPFAM" id="SSF52317">
    <property type="entry name" value="Class I glutamine amidotransferase-like"/>
    <property type="match status" value="1"/>
</dbReference>
<dbReference type="InterPro" id="IPR035686">
    <property type="entry name" value="CPSase_GATase1"/>
</dbReference>
<evidence type="ECO:0000256" key="4">
    <source>
        <dbReference type="ARBA" id="ARBA00022741"/>
    </source>
</evidence>
<keyword evidence="8" id="KW-0665">Pyrimidine biosynthesis</keyword>
<evidence type="ECO:0000259" key="9">
    <source>
        <dbReference type="SMART" id="SM01097"/>
    </source>
</evidence>
<evidence type="ECO:0000256" key="8">
    <source>
        <dbReference type="HAMAP-Rule" id="MF_01209"/>
    </source>
</evidence>
<feature type="region of interest" description="CPSase" evidence="8">
    <location>
        <begin position="1"/>
        <end position="179"/>
    </location>
</feature>
<keyword evidence="11" id="KW-1185">Reference proteome</keyword>
<dbReference type="HAMAP" id="MF_01209">
    <property type="entry name" value="CPSase_S_chain"/>
    <property type="match status" value="1"/>
</dbReference>
<evidence type="ECO:0000313" key="11">
    <source>
        <dbReference type="Proteomes" id="UP001597241"/>
    </source>
</evidence>
<evidence type="ECO:0000256" key="7">
    <source>
        <dbReference type="ARBA" id="ARBA00048816"/>
    </source>
</evidence>
<dbReference type="PROSITE" id="PS51273">
    <property type="entry name" value="GATASE_TYPE_1"/>
    <property type="match status" value="1"/>
</dbReference>
<comment type="caution">
    <text evidence="10">The sequence shown here is derived from an EMBL/GenBank/DDBJ whole genome shotgun (WGS) entry which is preliminary data.</text>
</comment>
<dbReference type="InterPro" id="IPR017926">
    <property type="entry name" value="GATASE"/>
</dbReference>
<comment type="function">
    <text evidence="8">Small subunit of the glutamine-dependent carbamoyl phosphate synthetase (CPSase). CPSase catalyzes the formation of carbamoyl phosphate from the ammonia moiety of glutamine, carbonate, and phosphate donated by ATP, constituting the first step of 2 biosynthetic pathways, one leading to arginine and/or urea and the other to pyrimidine nucleotides. The small subunit (glutamine amidotransferase) binds and cleaves glutamine to supply the large subunit with the substrate ammonia.</text>
</comment>
<dbReference type="EMBL" id="JBHTMV010000003">
    <property type="protein sequence ID" value="MFD1293590.1"/>
    <property type="molecule type" value="Genomic_DNA"/>
</dbReference>
<comment type="subunit">
    <text evidence="8">Composed of two chains; the small (or glutamine) chain promotes the hydrolysis of glutamine to ammonia, which is used by the large (or ammonia) chain to synthesize carbamoyl phosphate. Tetramer of heterodimers (alpha,beta)4.</text>
</comment>
<dbReference type="GO" id="GO:0004088">
    <property type="term" value="F:carbamoyl-phosphate synthase (glutamine-hydrolyzing) activity"/>
    <property type="evidence" value="ECO:0007669"/>
    <property type="project" value="UniProtKB-EC"/>
</dbReference>
<dbReference type="InterPro" id="IPR029062">
    <property type="entry name" value="Class_I_gatase-like"/>
</dbReference>
<protein>
    <recommendedName>
        <fullName evidence="8">Carbamoyl phosphate synthase small chain</fullName>
        <ecNumber evidence="8">6.3.5.5</ecNumber>
    </recommendedName>
    <alternativeName>
        <fullName evidence="8">Carbamoyl phosphate synthetase glutamine chain</fullName>
    </alternativeName>
</protein>
<dbReference type="CDD" id="cd01744">
    <property type="entry name" value="GATase1_CPSase"/>
    <property type="match status" value="1"/>
</dbReference>
<keyword evidence="5 8" id="KW-0067">ATP-binding</keyword>
<dbReference type="SUPFAM" id="SSF52021">
    <property type="entry name" value="Carbamoyl phosphate synthetase, small subunit N-terminal domain"/>
    <property type="match status" value="1"/>
</dbReference>
<dbReference type="Pfam" id="PF00117">
    <property type="entry name" value="GATase"/>
    <property type="match status" value="1"/>
</dbReference>
<feature type="binding site" evidence="8">
    <location>
        <position position="301"/>
    </location>
    <ligand>
        <name>L-glutamine</name>
        <dbReference type="ChEBI" id="CHEBI:58359"/>
    </ligand>
</feature>
<feature type="active site" evidence="8">
    <location>
        <position position="344"/>
    </location>
</feature>
<sequence>MKYSQRKKAILLLADGTIFEGKSVGTDGTAFGEICYNTGMTGYQEVFTDPSYFGQLMLTTNAHIGNYGVNSEEMESDSIKISGLVCKNFSFNYSRVKADDSLENFFEKENLLAISDIDTRAVVSYIRDKGAMNAVISTDTDIESLKEQLKGSPEMNGLELASKVSTKEPYFFGDENAPIKISALDIGIKKNILRNLANRGCYIKVFPYNSSFEELEAFNPDGYFLSNGPGDPNPLKDAQQVAKEIIKRDLPLFGICLGHQIIALANGISTYKMHNGHRGINHPVKNLLTGKGEVTSQNHGFVVTKEDVENHSDFEITHIHLNDDTLAGMRMKNKNCFSVQYHPEASPGPHDSAYLFDQFIENIKKVKK</sequence>
<dbReference type="PRINTS" id="PR00097">
    <property type="entry name" value="ANTSNTHASEII"/>
</dbReference>
<dbReference type="InterPro" id="IPR006274">
    <property type="entry name" value="CarbamoylP_synth_ssu"/>
</dbReference>
<reference evidence="11" key="1">
    <citation type="journal article" date="2019" name="Int. J. Syst. Evol. Microbiol.">
        <title>The Global Catalogue of Microorganisms (GCM) 10K type strain sequencing project: providing services to taxonomists for standard genome sequencing and annotation.</title>
        <authorList>
            <consortium name="The Broad Institute Genomics Platform"/>
            <consortium name="The Broad Institute Genome Sequencing Center for Infectious Disease"/>
            <person name="Wu L."/>
            <person name="Ma J."/>
        </authorList>
    </citation>
    <scope>NUCLEOTIDE SEQUENCE [LARGE SCALE GENOMIC DNA]</scope>
    <source>
        <strain evidence="11">CCUG 62221</strain>
    </source>
</reference>
<feature type="binding site" evidence="8">
    <location>
        <position position="230"/>
    </location>
    <ligand>
        <name>L-glutamine</name>
        <dbReference type="ChEBI" id="CHEBI:58359"/>
    </ligand>
</feature>
<feature type="active site" description="Nucleophile" evidence="8">
    <location>
        <position position="256"/>
    </location>
</feature>
<comment type="catalytic activity">
    <reaction evidence="8">
        <text>L-glutamine + H2O = L-glutamate + NH4(+)</text>
        <dbReference type="Rhea" id="RHEA:15889"/>
        <dbReference type="ChEBI" id="CHEBI:15377"/>
        <dbReference type="ChEBI" id="CHEBI:28938"/>
        <dbReference type="ChEBI" id="CHEBI:29985"/>
        <dbReference type="ChEBI" id="CHEBI:58359"/>
    </reaction>
</comment>
<dbReference type="InterPro" id="IPR050472">
    <property type="entry name" value="Anth_synth/Amidotransfase"/>
</dbReference>
<dbReference type="NCBIfam" id="TIGR01368">
    <property type="entry name" value="CPSaseIIsmall"/>
    <property type="match status" value="1"/>
</dbReference>
<gene>
    <name evidence="8 10" type="primary">carA</name>
    <name evidence="10" type="ORF">ACFQ5N_07060</name>
</gene>
<feature type="domain" description="Carbamoyl-phosphate synthase small subunit N-terminal" evidence="9">
    <location>
        <begin position="7"/>
        <end position="137"/>
    </location>
</feature>
<keyword evidence="3 8" id="KW-0436">Ligase</keyword>
<feature type="binding site" evidence="8">
    <location>
        <position position="260"/>
    </location>
    <ligand>
        <name>L-glutamine</name>
        <dbReference type="ChEBI" id="CHEBI:58359"/>
    </ligand>
</feature>
<feature type="active site" evidence="8">
    <location>
        <position position="342"/>
    </location>
</feature>
<feature type="binding site" evidence="8">
    <location>
        <position position="51"/>
    </location>
    <ligand>
        <name>L-glutamine</name>
        <dbReference type="ChEBI" id="CHEBI:58359"/>
    </ligand>
</feature>
<dbReference type="EC" id="6.3.5.5" evidence="8"/>
<proteinExistence type="inferred from homology"/>
<keyword evidence="4 8" id="KW-0547">Nucleotide-binding</keyword>
<evidence type="ECO:0000256" key="3">
    <source>
        <dbReference type="ARBA" id="ARBA00022598"/>
    </source>
</evidence>
<keyword evidence="8" id="KW-0028">Amino-acid biosynthesis</keyword>
<feature type="binding site" evidence="8">
    <location>
        <position position="257"/>
    </location>
    <ligand>
        <name>L-glutamine</name>
        <dbReference type="ChEBI" id="CHEBI:58359"/>
    </ligand>
</feature>
<evidence type="ECO:0000256" key="1">
    <source>
        <dbReference type="ARBA" id="ARBA00005077"/>
    </source>
</evidence>
<evidence type="ECO:0000256" key="6">
    <source>
        <dbReference type="ARBA" id="ARBA00022962"/>
    </source>
</evidence>
<keyword evidence="6 8" id="KW-0315">Glutamine amidotransferase</keyword>
<evidence type="ECO:0000313" key="10">
    <source>
        <dbReference type="EMBL" id="MFD1293590.1"/>
    </source>
</evidence>
<feature type="binding site" evidence="8">
    <location>
        <position position="228"/>
    </location>
    <ligand>
        <name>L-glutamine</name>
        <dbReference type="ChEBI" id="CHEBI:58359"/>
    </ligand>
</feature>
<dbReference type="PANTHER" id="PTHR43418">
    <property type="entry name" value="MULTIFUNCTIONAL TRYPTOPHAN BIOSYNTHESIS PROTEIN-RELATED"/>
    <property type="match status" value="1"/>
</dbReference>
<feature type="binding site" evidence="8">
    <location>
        <position position="300"/>
    </location>
    <ligand>
        <name>L-glutamine</name>
        <dbReference type="ChEBI" id="CHEBI:58359"/>
    </ligand>
</feature>
<keyword evidence="8" id="KW-0055">Arginine biosynthesis</keyword>
<evidence type="ECO:0000256" key="5">
    <source>
        <dbReference type="ARBA" id="ARBA00022840"/>
    </source>
</evidence>
<dbReference type="SMART" id="SM01097">
    <property type="entry name" value="CPSase_sm_chain"/>
    <property type="match status" value="1"/>
</dbReference>
<dbReference type="InterPro" id="IPR002474">
    <property type="entry name" value="CarbamoylP_synth_ssu_N"/>
</dbReference>
<dbReference type="Gene3D" id="3.40.50.880">
    <property type="match status" value="1"/>
</dbReference>
<comment type="pathway">
    <text evidence="8">Pyrimidine metabolism; UMP biosynthesis via de novo pathway; (S)-dihydroorotate from bicarbonate: step 1/3.</text>
</comment>
<organism evidence="10 11">
    <name type="scientific">Lutibacter holmesii</name>
    <dbReference type="NCBI Taxonomy" id="1137985"/>
    <lineage>
        <taxon>Bacteria</taxon>
        <taxon>Pseudomonadati</taxon>
        <taxon>Bacteroidota</taxon>
        <taxon>Flavobacteriia</taxon>
        <taxon>Flavobacteriales</taxon>
        <taxon>Flavobacteriaceae</taxon>
        <taxon>Lutibacter</taxon>
    </lineage>
</organism>
<dbReference type="NCBIfam" id="NF009475">
    <property type="entry name" value="PRK12838.1"/>
    <property type="match status" value="1"/>
</dbReference>
<comment type="similarity">
    <text evidence="2 8">Belongs to the CarA family.</text>
</comment>
<name>A0ABW3WQP3_9FLAO</name>
<dbReference type="RefSeq" id="WP_386808782.1">
    <property type="nucleotide sequence ID" value="NZ_JBHTMV010000003.1"/>
</dbReference>
<dbReference type="PRINTS" id="PR00099">
    <property type="entry name" value="CPSGATASE"/>
</dbReference>
<dbReference type="Proteomes" id="UP001597241">
    <property type="component" value="Unassembled WGS sequence"/>
</dbReference>
<accession>A0ABW3WQP3</accession>
<dbReference type="InterPro" id="IPR036480">
    <property type="entry name" value="CarbP_synth_ssu_N_sf"/>
</dbReference>
<comment type="pathway">
    <text evidence="1 8">Amino-acid biosynthesis; L-arginine biosynthesis; carbamoyl phosphate from bicarbonate: step 1/1.</text>
</comment>
<dbReference type="Pfam" id="PF00988">
    <property type="entry name" value="CPSase_sm_chain"/>
    <property type="match status" value="1"/>
</dbReference>
<dbReference type="PRINTS" id="PR00096">
    <property type="entry name" value="GATASE"/>
</dbReference>
<dbReference type="PANTHER" id="PTHR43418:SF7">
    <property type="entry name" value="CARBAMOYL-PHOSPHATE SYNTHASE SMALL CHAIN"/>
    <property type="match status" value="1"/>
</dbReference>
<evidence type="ECO:0000256" key="2">
    <source>
        <dbReference type="ARBA" id="ARBA00007800"/>
    </source>
</evidence>
<comment type="catalytic activity">
    <reaction evidence="7 8">
        <text>hydrogencarbonate + L-glutamine + 2 ATP + H2O = carbamoyl phosphate + L-glutamate + 2 ADP + phosphate + 2 H(+)</text>
        <dbReference type="Rhea" id="RHEA:18633"/>
        <dbReference type="ChEBI" id="CHEBI:15377"/>
        <dbReference type="ChEBI" id="CHEBI:15378"/>
        <dbReference type="ChEBI" id="CHEBI:17544"/>
        <dbReference type="ChEBI" id="CHEBI:29985"/>
        <dbReference type="ChEBI" id="CHEBI:30616"/>
        <dbReference type="ChEBI" id="CHEBI:43474"/>
        <dbReference type="ChEBI" id="CHEBI:58228"/>
        <dbReference type="ChEBI" id="CHEBI:58359"/>
        <dbReference type="ChEBI" id="CHEBI:456216"/>
        <dbReference type="EC" id="6.3.5.5"/>
    </reaction>
</comment>
<feature type="binding site" evidence="8">
    <location>
        <position position="298"/>
    </location>
    <ligand>
        <name>L-glutamine</name>
        <dbReference type="ChEBI" id="CHEBI:58359"/>
    </ligand>
</feature>
<dbReference type="Gene3D" id="3.50.30.20">
    <property type="entry name" value="Carbamoyl-phosphate synthase small subunit, N-terminal domain"/>
    <property type="match status" value="1"/>
</dbReference>